<reference evidence="1 2" key="1">
    <citation type="submission" date="2015-01" db="EMBL/GenBank/DDBJ databases">
        <title>Genome of allotetraploid Gossypium barbadense reveals genomic plasticity and fiber elongation in cotton evolution.</title>
        <authorList>
            <person name="Chen X."/>
            <person name="Liu X."/>
            <person name="Zhao B."/>
            <person name="Zheng H."/>
            <person name="Hu Y."/>
            <person name="Lu G."/>
            <person name="Yang C."/>
            <person name="Chen J."/>
            <person name="Shan C."/>
            <person name="Zhang L."/>
            <person name="Zhou Y."/>
            <person name="Wang L."/>
            <person name="Guo W."/>
            <person name="Bai Y."/>
            <person name="Ruan J."/>
            <person name="Shangguan X."/>
            <person name="Mao Y."/>
            <person name="Jiang J."/>
            <person name="Zhu Y."/>
            <person name="Lei J."/>
            <person name="Kang H."/>
            <person name="Chen S."/>
            <person name="He X."/>
            <person name="Wang R."/>
            <person name="Wang Y."/>
            <person name="Chen J."/>
            <person name="Wang L."/>
            <person name="Yu S."/>
            <person name="Wang B."/>
            <person name="Wei J."/>
            <person name="Song S."/>
            <person name="Lu X."/>
            <person name="Gao Z."/>
            <person name="Gu W."/>
            <person name="Deng X."/>
            <person name="Ma D."/>
            <person name="Wang S."/>
            <person name="Liang W."/>
            <person name="Fang L."/>
            <person name="Cai C."/>
            <person name="Zhu X."/>
            <person name="Zhou B."/>
            <person name="Zhang Y."/>
            <person name="Chen Z."/>
            <person name="Xu S."/>
            <person name="Zhu R."/>
            <person name="Wang S."/>
            <person name="Zhang T."/>
            <person name="Zhao G."/>
        </authorList>
    </citation>
    <scope>NUCLEOTIDE SEQUENCE [LARGE SCALE GENOMIC DNA]</scope>
    <source>
        <strain evidence="2">cv. Xinhai21</strain>
        <tissue evidence="1">Leaf</tissue>
    </source>
</reference>
<sequence>MFAEDDGCGPERYDLRLNGRFTEDPRVDVGQLSNDGGVCSSSGCEDGGATIGVSSVIGVNDAPTSVVASDLRCLGVRRGLANSRVIMTLQGADRIIFLNPNYYNTLSDSCISTVA</sequence>
<name>A0A2P5WBP6_GOSBA</name>
<organism evidence="1 2">
    <name type="scientific">Gossypium barbadense</name>
    <name type="common">Sea Island cotton</name>
    <name type="synonym">Hibiscus barbadensis</name>
    <dbReference type="NCBI Taxonomy" id="3634"/>
    <lineage>
        <taxon>Eukaryota</taxon>
        <taxon>Viridiplantae</taxon>
        <taxon>Streptophyta</taxon>
        <taxon>Embryophyta</taxon>
        <taxon>Tracheophyta</taxon>
        <taxon>Spermatophyta</taxon>
        <taxon>Magnoliopsida</taxon>
        <taxon>eudicotyledons</taxon>
        <taxon>Gunneridae</taxon>
        <taxon>Pentapetalae</taxon>
        <taxon>rosids</taxon>
        <taxon>malvids</taxon>
        <taxon>Malvales</taxon>
        <taxon>Malvaceae</taxon>
        <taxon>Malvoideae</taxon>
        <taxon>Gossypium</taxon>
    </lineage>
</organism>
<evidence type="ECO:0000313" key="2">
    <source>
        <dbReference type="Proteomes" id="UP000239757"/>
    </source>
</evidence>
<dbReference type="EMBL" id="KZ668262">
    <property type="protein sequence ID" value="PPR88487.1"/>
    <property type="molecule type" value="Genomic_DNA"/>
</dbReference>
<evidence type="ECO:0000313" key="1">
    <source>
        <dbReference type="EMBL" id="PPR88487.1"/>
    </source>
</evidence>
<gene>
    <name evidence="1" type="ORF">GOBAR_AA32194</name>
</gene>
<dbReference type="AlphaFoldDB" id="A0A2P5WBP6"/>
<protein>
    <submittedName>
        <fullName evidence="1">Uncharacterized protein</fullName>
    </submittedName>
</protein>
<dbReference type="Proteomes" id="UP000239757">
    <property type="component" value="Unassembled WGS sequence"/>
</dbReference>
<proteinExistence type="predicted"/>
<accession>A0A2P5WBP6</accession>